<protein>
    <recommendedName>
        <fullName evidence="4">LAS1-like protein</fullName>
    </recommendedName>
</protein>
<feature type="region of interest" description="Disordered" evidence="1">
    <location>
        <begin position="336"/>
        <end position="361"/>
    </location>
</feature>
<dbReference type="InterPro" id="IPR007174">
    <property type="entry name" value="Las1"/>
</dbReference>
<dbReference type="GO" id="GO:0030687">
    <property type="term" value="C:preribosome, large subunit precursor"/>
    <property type="evidence" value="ECO:0007669"/>
    <property type="project" value="TreeGrafter"/>
</dbReference>
<dbReference type="GO" id="GO:0090730">
    <property type="term" value="C:Las1 complex"/>
    <property type="evidence" value="ECO:0007669"/>
    <property type="project" value="InterPro"/>
</dbReference>
<accession>A0A8C5PQ40</accession>
<feature type="compositionally biased region" description="Acidic residues" evidence="1">
    <location>
        <begin position="249"/>
        <end position="267"/>
    </location>
</feature>
<dbReference type="Ensembl" id="ENSLLET00000027179.1">
    <property type="protein sequence ID" value="ENSLLEP00000026178.1"/>
    <property type="gene ID" value="ENSLLEG00000016609.1"/>
</dbReference>
<dbReference type="GO" id="GO:0000470">
    <property type="term" value="P:maturation of LSU-rRNA"/>
    <property type="evidence" value="ECO:0007669"/>
    <property type="project" value="TreeGrafter"/>
</dbReference>
<reference evidence="2" key="2">
    <citation type="submission" date="2025-09" db="UniProtKB">
        <authorList>
            <consortium name="Ensembl"/>
        </authorList>
    </citation>
    <scope>IDENTIFICATION</scope>
</reference>
<name>A0A8C5PQ40_9ANUR</name>
<keyword evidence="3" id="KW-1185">Reference proteome</keyword>
<dbReference type="OrthoDB" id="10263222at2759"/>
<dbReference type="GO" id="GO:0000460">
    <property type="term" value="P:maturation of 5.8S rRNA"/>
    <property type="evidence" value="ECO:0007669"/>
    <property type="project" value="TreeGrafter"/>
</dbReference>
<evidence type="ECO:0000313" key="2">
    <source>
        <dbReference type="Ensembl" id="ENSLLEP00000026178.1"/>
    </source>
</evidence>
<evidence type="ECO:0000313" key="3">
    <source>
        <dbReference type="Proteomes" id="UP000694569"/>
    </source>
</evidence>
<dbReference type="GeneTree" id="ENSGT00390000014785"/>
<dbReference type="Proteomes" id="UP000694569">
    <property type="component" value="Unplaced"/>
</dbReference>
<organism evidence="2 3">
    <name type="scientific">Leptobrachium leishanense</name>
    <name type="common">Leishan spiny toad</name>
    <dbReference type="NCBI Taxonomy" id="445787"/>
    <lineage>
        <taxon>Eukaryota</taxon>
        <taxon>Metazoa</taxon>
        <taxon>Chordata</taxon>
        <taxon>Craniata</taxon>
        <taxon>Vertebrata</taxon>
        <taxon>Euteleostomi</taxon>
        <taxon>Amphibia</taxon>
        <taxon>Batrachia</taxon>
        <taxon>Anura</taxon>
        <taxon>Pelobatoidea</taxon>
        <taxon>Megophryidae</taxon>
        <taxon>Leptobrachium</taxon>
    </lineage>
</organism>
<feature type="region of interest" description="Disordered" evidence="1">
    <location>
        <begin position="244"/>
        <end position="267"/>
    </location>
</feature>
<evidence type="ECO:0000256" key="1">
    <source>
        <dbReference type="SAM" id="MobiDB-lite"/>
    </source>
</evidence>
<proteinExistence type="predicted"/>
<dbReference type="PANTHER" id="PTHR15002">
    <property type="entry name" value="RIBOSOMAL BIOGENESIS PROTEIN LAS1L"/>
    <property type="match status" value="1"/>
</dbReference>
<sequence>MQQDTKAKKQWSATAELEWIIAQTKDLVRQNSVGSAADVLLEDGFLIPTADQLVTLKIEPEDSEESLHLPRTLFRVWQPLLKVLHSQSFTQELLEKMFSVLGRCTEANNEFRAQYLSCWISEVLTANHRADRKCMVPSRNQAAVKSKWKLFSTRVGFQWNSLLQRCLESPCPATPDLLKQIFAYMKPSLPSGTQEKLLCLCSIYVQEDDSDVSIDYSDQPIYTVESLEWKIRQESKSRAYNAWGRQTMEEEEQDTSEHTEDEEMVTEESCEDEYSQMINMKVAAEKRAVLQGSPWSVSSEYVKWSEYPLGVVPGQADDPGCLLFDRYTVMSALEHQDSDPRQNGHNGIASPTVMSNTSQENTFWTREELNNIKAGLRLF</sequence>
<evidence type="ECO:0008006" key="4">
    <source>
        <dbReference type="Google" id="ProtNLM"/>
    </source>
</evidence>
<feature type="compositionally biased region" description="Polar residues" evidence="1">
    <location>
        <begin position="352"/>
        <end position="361"/>
    </location>
</feature>
<dbReference type="PANTHER" id="PTHR15002:SF0">
    <property type="entry name" value="RIBOSOMAL BIOGENESIS PROTEIN LAS1L"/>
    <property type="match status" value="1"/>
</dbReference>
<dbReference type="AlphaFoldDB" id="A0A8C5PQ40"/>
<dbReference type="GO" id="GO:0004519">
    <property type="term" value="F:endonuclease activity"/>
    <property type="evidence" value="ECO:0007669"/>
    <property type="project" value="InterPro"/>
</dbReference>
<reference evidence="2" key="1">
    <citation type="submission" date="2025-08" db="UniProtKB">
        <authorList>
            <consortium name="Ensembl"/>
        </authorList>
    </citation>
    <scope>IDENTIFICATION</scope>
</reference>